<gene>
    <name evidence="1" type="ORF">QP235_12310</name>
</gene>
<dbReference type="AlphaFoldDB" id="A0AAW6XKS2"/>
<feature type="non-terminal residue" evidence="1">
    <location>
        <position position="1"/>
    </location>
</feature>
<organism evidence="1 2">
    <name type="scientific">Lactobacillus crispatus</name>
    <dbReference type="NCBI Taxonomy" id="47770"/>
    <lineage>
        <taxon>Bacteria</taxon>
        <taxon>Bacillati</taxon>
        <taxon>Bacillota</taxon>
        <taxon>Bacilli</taxon>
        <taxon>Lactobacillales</taxon>
        <taxon>Lactobacillaceae</taxon>
        <taxon>Lactobacillus</taxon>
    </lineage>
</organism>
<proteinExistence type="predicted"/>
<dbReference type="Gene3D" id="3.30.559.10">
    <property type="entry name" value="Chloramphenicol acetyltransferase-like domain"/>
    <property type="match status" value="1"/>
</dbReference>
<reference evidence="1" key="1">
    <citation type="submission" date="2023-05" db="EMBL/GenBank/DDBJ databases">
        <title>Cataloging the Phylogenetic Diversity of Human Bladder Bacteria.</title>
        <authorList>
            <person name="Du J."/>
        </authorList>
    </citation>
    <scope>NUCLEOTIDE SEQUENCE</scope>
    <source>
        <strain evidence="1">UMB9226</strain>
    </source>
</reference>
<name>A0AAW6XKS2_9LACO</name>
<evidence type="ECO:0000313" key="1">
    <source>
        <dbReference type="EMBL" id="MDK6503926.1"/>
    </source>
</evidence>
<accession>A0AAW6XKS2</accession>
<dbReference type="InterPro" id="IPR023213">
    <property type="entry name" value="CAT-like_dom_sf"/>
</dbReference>
<sequence length="77" mass="9255">LRALSPEEQRIALEKRRHELSYRVLPADQWPLFELVVSEIDDCHYRLHMNLDLLQFDVQSFKVMMDDLAQVWRGETL</sequence>
<dbReference type="Proteomes" id="UP001230300">
    <property type="component" value="Unassembled WGS sequence"/>
</dbReference>
<feature type="non-terminal residue" evidence="1">
    <location>
        <position position="77"/>
    </location>
</feature>
<comment type="caution">
    <text evidence="1">The sequence shown here is derived from an EMBL/GenBank/DDBJ whole genome shotgun (WGS) entry which is preliminary data.</text>
</comment>
<evidence type="ECO:0000313" key="2">
    <source>
        <dbReference type="Proteomes" id="UP001230300"/>
    </source>
</evidence>
<dbReference type="SUPFAM" id="SSF52777">
    <property type="entry name" value="CoA-dependent acyltransferases"/>
    <property type="match status" value="1"/>
</dbReference>
<dbReference type="EMBL" id="JASOGN010000477">
    <property type="protein sequence ID" value="MDK6503926.1"/>
    <property type="molecule type" value="Genomic_DNA"/>
</dbReference>
<protein>
    <submittedName>
        <fullName evidence="1">Uncharacterized protein</fullName>
    </submittedName>
</protein>